<dbReference type="AlphaFoldDB" id="A0AAE1XU65"/>
<keyword evidence="3" id="KW-0238">DNA-binding</keyword>
<evidence type="ECO:0000259" key="8">
    <source>
        <dbReference type="PROSITE" id="PS50888"/>
    </source>
</evidence>
<feature type="region of interest" description="Disordered" evidence="7">
    <location>
        <begin position="232"/>
        <end position="268"/>
    </location>
</feature>
<comment type="caution">
    <text evidence="9">The sequence shown here is derived from an EMBL/GenBank/DDBJ whole genome shotgun (WGS) entry which is preliminary data.</text>
</comment>
<dbReference type="PANTHER" id="PTHR47075">
    <property type="entry name" value="TRANSCRIPTION FACTOR BHLH47"/>
    <property type="match status" value="1"/>
</dbReference>
<dbReference type="Pfam" id="PF23177">
    <property type="entry name" value="bHLH_IRO3"/>
    <property type="match status" value="1"/>
</dbReference>
<accession>A0AAE1XU65</accession>
<dbReference type="Proteomes" id="UP001293254">
    <property type="component" value="Unassembled WGS sequence"/>
</dbReference>
<dbReference type="SUPFAM" id="SSF47459">
    <property type="entry name" value="HLH, helix-loop-helix DNA-binding domain"/>
    <property type="match status" value="1"/>
</dbReference>
<dbReference type="GO" id="GO:0003677">
    <property type="term" value="F:DNA binding"/>
    <property type="evidence" value="ECO:0007669"/>
    <property type="project" value="UniProtKB-KW"/>
</dbReference>
<proteinExistence type="predicted"/>
<feature type="coiled-coil region" evidence="6">
    <location>
        <begin position="118"/>
        <end position="173"/>
    </location>
</feature>
<evidence type="ECO:0000256" key="3">
    <source>
        <dbReference type="ARBA" id="ARBA00023125"/>
    </source>
</evidence>
<gene>
    <name evidence="9" type="ORF">Salat_2180100</name>
</gene>
<organism evidence="9 10">
    <name type="scientific">Sesamum alatum</name>
    <dbReference type="NCBI Taxonomy" id="300844"/>
    <lineage>
        <taxon>Eukaryota</taxon>
        <taxon>Viridiplantae</taxon>
        <taxon>Streptophyta</taxon>
        <taxon>Embryophyta</taxon>
        <taxon>Tracheophyta</taxon>
        <taxon>Spermatophyta</taxon>
        <taxon>Magnoliopsida</taxon>
        <taxon>eudicotyledons</taxon>
        <taxon>Gunneridae</taxon>
        <taxon>Pentapetalae</taxon>
        <taxon>asterids</taxon>
        <taxon>lamiids</taxon>
        <taxon>Lamiales</taxon>
        <taxon>Pedaliaceae</taxon>
        <taxon>Sesamum</taxon>
    </lineage>
</organism>
<evidence type="ECO:0000256" key="1">
    <source>
        <dbReference type="ARBA" id="ARBA00004123"/>
    </source>
</evidence>
<evidence type="ECO:0000256" key="5">
    <source>
        <dbReference type="ARBA" id="ARBA00023242"/>
    </source>
</evidence>
<name>A0AAE1XU65_9LAMI</name>
<evidence type="ECO:0000313" key="9">
    <source>
        <dbReference type="EMBL" id="KAK4417674.1"/>
    </source>
</evidence>
<evidence type="ECO:0000313" key="10">
    <source>
        <dbReference type="Proteomes" id="UP001293254"/>
    </source>
</evidence>
<dbReference type="EMBL" id="JACGWO010000009">
    <property type="protein sequence ID" value="KAK4417674.1"/>
    <property type="molecule type" value="Genomic_DNA"/>
</dbReference>
<protein>
    <submittedName>
        <fullName evidence="9">Transcription factor</fullName>
    </submittedName>
</protein>
<dbReference type="PROSITE" id="PS50888">
    <property type="entry name" value="BHLH"/>
    <property type="match status" value="1"/>
</dbReference>
<comment type="subcellular location">
    <subcellularLocation>
        <location evidence="1">Nucleus</location>
    </subcellularLocation>
</comment>
<dbReference type="GO" id="GO:0046983">
    <property type="term" value="F:protein dimerization activity"/>
    <property type="evidence" value="ECO:0007669"/>
    <property type="project" value="InterPro"/>
</dbReference>
<keyword evidence="5" id="KW-0539">Nucleus</keyword>
<sequence length="268" mass="30202">MRCLLEADAGHTPTRVIQTRHTFLHTIARFSCFFFFGITLQNFKVSSESAVRMGSETAHPVDDRVAIRTSKKSTVKVPRKIHKAAREKLKRDQMNELFLDLGRTMDLDHPNNGKACILRETVRLLRELLTQVDNLRKENATLLSESNYVTIEKNELLEETSALDDQIKSLQREIDEKANPTDLNVSEPQNSTSPQLQEDHVAFPLVGHAPEATSVVTPVFVMPLHHDSQGFPSPFPEVNMPKVASGVSRPEPRYPSSSDSWPSHILTK</sequence>
<evidence type="ECO:0000256" key="4">
    <source>
        <dbReference type="ARBA" id="ARBA00023163"/>
    </source>
</evidence>
<keyword evidence="4" id="KW-0804">Transcription</keyword>
<dbReference type="Gene3D" id="4.10.280.10">
    <property type="entry name" value="Helix-loop-helix DNA-binding domain"/>
    <property type="match status" value="1"/>
</dbReference>
<keyword evidence="2" id="KW-0805">Transcription regulation</keyword>
<dbReference type="PANTHER" id="PTHR47075:SF9">
    <property type="entry name" value="TRANSCRIPTION FACTOR BHLH47"/>
    <property type="match status" value="1"/>
</dbReference>
<feature type="domain" description="BHLH" evidence="8">
    <location>
        <begin position="78"/>
        <end position="128"/>
    </location>
</feature>
<dbReference type="GO" id="GO:0005634">
    <property type="term" value="C:nucleus"/>
    <property type="evidence" value="ECO:0007669"/>
    <property type="project" value="UniProtKB-SubCell"/>
</dbReference>
<dbReference type="InterPro" id="IPR011598">
    <property type="entry name" value="bHLH_dom"/>
</dbReference>
<dbReference type="InterPro" id="IPR057075">
    <property type="entry name" value="bHLH_IRO3"/>
</dbReference>
<keyword evidence="6" id="KW-0175">Coiled coil</keyword>
<reference evidence="9" key="1">
    <citation type="submission" date="2020-06" db="EMBL/GenBank/DDBJ databases">
        <authorList>
            <person name="Li T."/>
            <person name="Hu X."/>
            <person name="Zhang T."/>
            <person name="Song X."/>
            <person name="Zhang H."/>
            <person name="Dai N."/>
            <person name="Sheng W."/>
            <person name="Hou X."/>
            <person name="Wei L."/>
        </authorList>
    </citation>
    <scope>NUCLEOTIDE SEQUENCE</scope>
    <source>
        <strain evidence="9">3651</strain>
        <tissue evidence="9">Leaf</tissue>
    </source>
</reference>
<evidence type="ECO:0000256" key="7">
    <source>
        <dbReference type="SAM" id="MobiDB-lite"/>
    </source>
</evidence>
<evidence type="ECO:0000256" key="2">
    <source>
        <dbReference type="ARBA" id="ARBA00023015"/>
    </source>
</evidence>
<reference evidence="9" key="2">
    <citation type="journal article" date="2024" name="Plant">
        <title>Genomic evolution and insights into agronomic trait innovations of Sesamum species.</title>
        <authorList>
            <person name="Miao H."/>
            <person name="Wang L."/>
            <person name="Qu L."/>
            <person name="Liu H."/>
            <person name="Sun Y."/>
            <person name="Le M."/>
            <person name="Wang Q."/>
            <person name="Wei S."/>
            <person name="Zheng Y."/>
            <person name="Lin W."/>
            <person name="Duan Y."/>
            <person name="Cao H."/>
            <person name="Xiong S."/>
            <person name="Wang X."/>
            <person name="Wei L."/>
            <person name="Li C."/>
            <person name="Ma Q."/>
            <person name="Ju M."/>
            <person name="Zhao R."/>
            <person name="Li G."/>
            <person name="Mu C."/>
            <person name="Tian Q."/>
            <person name="Mei H."/>
            <person name="Zhang T."/>
            <person name="Gao T."/>
            <person name="Zhang H."/>
        </authorList>
    </citation>
    <scope>NUCLEOTIDE SEQUENCE</scope>
    <source>
        <strain evidence="9">3651</strain>
    </source>
</reference>
<keyword evidence="10" id="KW-1185">Reference proteome</keyword>
<dbReference type="InterPro" id="IPR036638">
    <property type="entry name" value="HLH_DNA-bd_sf"/>
</dbReference>
<evidence type="ECO:0000256" key="6">
    <source>
        <dbReference type="SAM" id="Coils"/>
    </source>
</evidence>